<accession>A0A8J8YFU6</accession>
<evidence type="ECO:0000313" key="3">
    <source>
        <dbReference type="EMBL" id="PWZ10938.1"/>
    </source>
</evidence>
<dbReference type="SMR" id="A0A8J8YFU6"/>
<dbReference type="HOGENOM" id="CLU_128430_0_1_1"/>
<evidence type="ECO:0000256" key="1">
    <source>
        <dbReference type="ARBA" id="ARBA00022729"/>
    </source>
</evidence>
<gene>
    <name evidence="3" type="primary">AGP30_0</name>
    <name evidence="3" type="ORF">Zm00014a_026018</name>
</gene>
<dbReference type="OrthoDB" id="665669at2759"/>
<dbReference type="Pfam" id="PF01190">
    <property type="entry name" value="Pollen_Ole_e_1"/>
    <property type="match status" value="1"/>
</dbReference>
<feature type="chain" id="PRO_5035241655" evidence="2">
    <location>
        <begin position="33"/>
        <end position="174"/>
    </location>
</feature>
<name>A0A8J8YFU6_MAIZE</name>
<reference evidence="3" key="1">
    <citation type="journal article" date="2018" name="Nat. Genet.">
        <title>Extensive intraspecific gene order and gene structural variations between Mo17 and other maize genomes.</title>
        <authorList>
            <person name="Sun S."/>
            <person name="Zhou Y."/>
            <person name="Chen J."/>
            <person name="Shi J."/>
            <person name="Zhao H."/>
            <person name="Zhao H."/>
            <person name="Song W."/>
            <person name="Zhang M."/>
            <person name="Cui Y."/>
            <person name="Dong X."/>
            <person name="Liu H."/>
            <person name="Ma X."/>
            <person name="Jiao Y."/>
            <person name="Wang B."/>
            <person name="Wei X."/>
            <person name="Stein J.C."/>
            <person name="Glaubitz J.C."/>
            <person name="Lu F."/>
            <person name="Yu G."/>
            <person name="Liang C."/>
            <person name="Fengler K."/>
            <person name="Li B."/>
            <person name="Rafalski A."/>
            <person name="Schnable P.S."/>
            <person name="Ware D.H."/>
            <person name="Buckler E.S."/>
            <person name="Lai J."/>
        </authorList>
    </citation>
    <scope>NUCLEOTIDE SEQUENCE [LARGE SCALE GENOMIC DNA]</scope>
    <source>
        <tissue evidence="3">Seedling</tissue>
    </source>
</reference>
<dbReference type="PANTHER" id="PTHR33470">
    <property type="entry name" value="OS01G0164075 PROTEIN"/>
    <property type="match status" value="1"/>
</dbReference>
<dbReference type="OMA" id="RQAMSAW"/>
<dbReference type="PANTHER" id="PTHR33470:SF52">
    <property type="entry name" value="OS01G0725900 PROTEIN"/>
    <property type="match status" value="1"/>
</dbReference>
<dbReference type="Proteomes" id="UP000251960">
    <property type="component" value="Chromosome 8"/>
</dbReference>
<keyword evidence="1 2" id="KW-0732">Signal</keyword>
<protein>
    <submittedName>
        <fullName evidence="3">Non-classical arabinogalactan protein 30</fullName>
    </submittedName>
</protein>
<dbReference type="KEGG" id="zma:103636245"/>
<comment type="caution">
    <text evidence="3">The sequence shown here is derived from an EMBL/GenBank/DDBJ whole genome shotgun (WGS) entry which is preliminary data.</text>
</comment>
<dbReference type="EMBL" id="NCVQ01000009">
    <property type="protein sequence ID" value="PWZ10938.1"/>
    <property type="molecule type" value="Genomic_DNA"/>
</dbReference>
<organism evidence="3">
    <name type="scientific">Zea mays</name>
    <name type="common">Maize</name>
    <dbReference type="NCBI Taxonomy" id="4577"/>
    <lineage>
        <taxon>Eukaryota</taxon>
        <taxon>Viridiplantae</taxon>
        <taxon>Streptophyta</taxon>
        <taxon>Embryophyta</taxon>
        <taxon>Tracheophyta</taxon>
        <taxon>Spermatophyta</taxon>
        <taxon>Magnoliopsida</taxon>
        <taxon>Liliopsida</taxon>
        <taxon>Poales</taxon>
        <taxon>Poaceae</taxon>
        <taxon>PACMAD clade</taxon>
        <taxon>Panicoideae</taxon>
        <taxon>Andropogonodae</taxon>
        <taxon>Andropogoneae</taxon>
        <taxon>Tripsacinae</taxon>
        <taxon>Zea</taxon>
    </lineage>
</organism>
<proteinExistence type="predicted"/>
<evidence type="ECO:0000256" key="2">
    <source>
        <dbReference type="SAM" id="SignalP"/>
    </source>
</evidence>
<dbReference type="AlphaFoldDB" id="A0A8J8YFU6"/>
<sequence length="174" mass="18811">MASSSSLAIRSVLGCLILVALAVCGLPSLGSAMGVPQRQPNPINFTIGVEGVVWCKSCRYRGYVESRDASPLRNASALLRCRHGRRALSVWSATNAHGYFLVQTGAQAAPFTSRNCKVYVPRSPVRGCRVAVSPGRNKGSPLKFRRFVTRTDGLQARYSAGSFTFAPQDRSKCD</sequence>
<feature type="signal peptide" evidence="2">
    <location>
        <begin position="1"/>
        <end position="32"/>
    </location>
</feature>